<dbReference type="InterPro" id="IPR011990">
    <property type="entry name" value="TPR-like_helical_dom_sf"/>
</dbReference>
<dbReference type="InterPro" id="IPR025676">
    <property type="entry name" value="Clr5_dom"/>
</dbReference>
<evidence type="ECO:0000256" key="1">
    <source>
        <dbReference type="SAM" id="MobiDB-lite"/>
    </source>
</evidence>
<dbReference type="STRING" id="1408157.A0A1J7IJY2"/>
<dbReference type="EMBL" id="KV875099">
    <property type="protein sequence ID" value="OIW27887.1"/>
    <property type="molecule type" value="Genomic_DNA"/>
</dbReference>
<gene>
    <name evidence="3" type="ORF">CONLIGDRAFT_705860</name>
</gene>
<dbReference type="SUPFAM" id="SSF48452">
    <property type="entry name" value="TPR-like"/>
    <property type="match status" value="1"/>
</dbReference>
<protein>
    <recommendedName>
        <fullName evidence="2">Clr5 domain-containing protein</fullName>
    </recommendedName>
</protein>
<keyword evidence="4" id="KW-1185">Reference proteome</keyword>
<sequence>MDAHHPWNMIPLPDHTDLNLAEIDVFTIDGIFSTPRLDNESELGYSDHHENDLSTPVPSPVPTDTSTTKETWAETTMAPPPLNRRPKARTLRNEDWAPVKDRVLELRKDKRKRLREVKEMILTEFGFEATERQYKWKIDQWNAGKNVRRNEMKAIVRKGQIRTVAEPDKRSLTFELRGEVVPKEKIDRFMKREQVPFDAIYSPSSGAETPADGILDCWTPATRFSVGRTPTPSLSGEALATNEHSFFVHNISSSPALSSITTLATSRPFEGRSPRLLHSPLAVPSSLEPNDVRLRRQLSNLEQSFGEGSEPTLGTLLELCNFLLVHGRYSSAETTARKQLAACRSLYGDGHERTGMTLSMLGQVLMLQGHYEDALGVYQKAGVILKQTSGPKSEPYLRNRIEEGVLFRCLTRDEEALEILRRAEATAQQVFGRTHDVATYAQLRLILPLVELGQFLEVEERAKELKLFYSTVTPTSQSRRIIWDVNHSLGCVLLRTGRLKEAEEIFKSIWRDAVEISGPEHPASLSYLHNIAETLMLCGRFEEAFGKTDTCISSRISVLGLNHPDTQASMRLKDRILARQRMVSRVSHGDIVQSGDVM</sequence>
<dbReference type="Proteomes" id="UP000182658">
    <property type="component" value="Unassembled WGS sequence"/>
</dbReference>
<evidence type="ECO:0000259" key="2">
    <source>
        <dbReference type="Pfam" id="PF14420"/>
    </source>
</evidence>
<dbReference type="AlphaFoldDB" id="A0A1J7IJY2"/>
<accession>A0A1J7IJY2</accession>
<dbReference type="Pfam" id="PF14420">
    <property type="entry name" value="Clr5"/>
    <property type="match status" value="1"/>
</dbReference>
<dbReference type="Gene3D" id="1.25.40.10">
    <property type="entry name" value="Tetratricopeptide repeat domain"/>
    <property type="match status" value="2"/>
</dbReference>
<dbReference type="OrthoDB" id="5986190at2759"/>
<evidence type="ECO:0000313" key="3">
    <source>
        <dbReference type="EMBL" id="OIW27887.1"/>
    </source>
</evidence>
<organism evidence="3 4">
    <name type="scientific">Coniochaeta ligniaria NRRL 30616</name>
    <dbReference type="NCBI Taxonomy" id="1408157"/>
    <lineage>
        <taxon>Eukaryota</taxon>
        <taxon>Fungi</taxon>
        <taxon>Dikarya</taxon>
        <taxon>Ascomycota</taxon>
        <taxon>Pezizomycotina</taxon>
        <taxon>Sordariomycetes</taxon>
        <taxon>Sordariomycetidae</taxon>
        <taxon>Coniochaetales</taxon>
        <taxon>Coniochaetaceae</taxon>
        <taxon>Coniochaeta</taxon>
    </lineage>
</organism>
<proteinExistence type="predicted"/>
<dbReference type="InParanoid" id="A0A1J7IJY2"/>
<dbReference type="PANTHER" id="PTHR38788:SF3">
    <property type="entry name" value="CLR5 DOMAIN-CONTAINING PROTEIN"/>
    <property type="match status" value="1"/>
</dbReference>
<feature type="region of interest" description="Disordered" evidence="1">
    <location>
        <begin position="39"/>
        <end position="88"/>
    </location>
</feature>
<feature type="compositionally biased region" description="Low complexity" evidence="1">
    <location>
        <begin position="62"/>
        <end position="76"/>
    </location>
</feature>
<name>A0A1J7IJY2_9PEZI</name>
<reference evidence="3 4" key="1">
    <citation type="submission" date="2016-10" db="EMBL/GenBank/DDBJ databases">
        <title>Draft genome sequence of Coniochaeta ligniaria NRRL30616, a lignocellulolytic fungus for bioabatement of inhibitors in plant biomass hydrolysates.</title>
        <authorList>
            <consortium name="DOE Joint Genome Institute"/>
            <person name="Jimenez D.J."/>
            <person name="Hector R.E."/>
            <person name="Riley R."/>
            <person name="Sun H."/>
            <person name="Grigoriev I.V."/>
            <person name="Van Elsas J.D."/>
            <person name="Nichols N.N."/>
        </authorList>
    </citation>
    <scope>NUCLEOTIDE SEQUENCE [LARGE SCALE GENOMIC DNA]</scope>
    <source>
        <strain evidence="3 4">NRRL 30616</strain>
    </source>
</reference>
<dbReference type="PANTHER" id="PTHR38788">
    <property type="entry name" value="CLR5 DOMAIN-CONTAINING PROTEIN"/>
    <property type="match status" value="1"/>
</dbReference>
<dbReference type="Pfam" id="PF13424">
    <property type="entry name" value="TPR_12"/>
    <property type="match status" value="1"/>
</dbReference>
<evidence type="ECO:0000313" key="4">
    <source>
        <dbReference type="Proteomes" id="UP000182658"/>
    </source>
</evidence>
<feature type="domain" description="Clr5" evidence="2">
    <location>
        <begin position="93"/>
        <end position="143"/>
    </location>
</feature>
<dbReference type="Pfam" id="PF13374">
    <property type="entry name" value="TPR_10"/>
    <property type="match status" value="2"/>
</dbReference>